<dbReference type="InterPro" id="IPR016160">
    <property type="entry name" value="Ald_DH_CS_CYS"/>
</dbReference>
<dbReference type="InterPro" id="IPR016162">
    <property type="entry name" value="Ald_DH_N"/>
</dbReference>
<keyword evidence="9" id="KW-1185">Reference proteome</keyword>
<comment type="similarity">
    <text evidence="1 6">Belongs to the aldehyde dehydrogenase family.</text>
</comment>
<evidence type="ECO:0000313" key="8">
    <source>
        <dbReference type="EMBL" id="GAA4711289.1"/>
    </source>
</evidence>
<evidence type="ECO:0000256" key="4">
    <source>
        <dbReference type="ARBA" id="ARBA00049194"/>
    </source>
</evidence>
<evidence type="ECO:0000256" key="1">
    <source>
        <dbReference type="ARBA" id="ARBA00009986"/>
    </source>
</evidence>
<accession>A0ABP8XMK5</accession>
<dbReference type="Gene3D" id="3.40.309.10">
    <property type="entry name" value="Aldehyde Dehydrogenase, Chain A, domain 2"/>
    <property type="match status" value="1"/>
</dbReference>
<organism evidence="8 9">
    <name type="scientific">Pseudonocardia yuanmonensis</name>
    <dbReference type="NCBI Taxonomy" id="1095914"/>
    <lineage>
        <taxon>Bacteria</taxon>
        <taxon>Bacillati</taxon>
        <taxon>Actinomycetota</taxon>
        <taxon>Actinomycetes</taxon>
        <taxon>Pseudonocardiales</taxon>
        <taxon>Pseudonocardiaceae</taxon>
        <taxon>Pseudonocardia</taxon>
    </lineage>
</organism>
<reference evidence="9" key="1">
    <citation type="journal article" date="2019" name="Int. J. Syst. Evol. Microbiol.">
        <title>The Global Catalogue of Microorganisms (GCM) 10K type strain sequencing project: providing services to taxonomists for standard genome sequencing and annotation.</title>
        <authorList>
            <consortium name="The Broad Institute Genomics Platform"/>
            <consortium name="The Broad Institute Genome Sequencing Center for Infectious Disease"/>
            <person name="Wu L."/>
            <person name="Ma J."/>
        </authorList>
    </citation>
    <scope>NUCLEOTIDE SEQUENCE [LARGE SCALE GENOMIC DNA]</scope>
    <source>
        <strain evidence="9">JCM 18055</strain>
    </source>
</reference>
<dbReference type="Proteomes" id="UP001500325">
    <property type="component" value="Unassembled WGS sequence"/>
</dbReference>
<feature type="active site" evidence="5">
    <location>
        <position position="243"/>
    </location>
</feature>
<dbReference type="PANTHER" id="PTHR42804">
    <property type="entry name" value="ALDEHYDE DEHYDROGENASE"/>
    <property type="match status" value="1"/>
</dbReference>
<comment type="caution">
    <text evidence="8">The sequence shown here is derived from an EMBL/GenBank/DDBJ whole genome shotgun (WGS) entry which is preliminary data.</text>
</comment>
<dbReference type="PROSITE" id="PS00687">
    <property type="entry name" value="ALDEHYDE_DEHYDR_GLU"/>
    <property type="match status" value="1"/>
</dbReference>
<evidence type="ECO:0000259" key="7">
    <source>
        <dbReference type="Pfam" id="PF00171"/>
    </source>
</evidence>
<dbReference type="Pfam" id="PF00171">
    <property type="entry name" value="Aldedh"/>
    <property type="match status" value="1"/>
</dbReference>
<name>A0ABP8XMK5_9PSEU</name>
<dbReference type="InterPro" id="IPR029510">
    <property type="entry name" value="Ald_DH_CS_GLU"/>
</dbReference>
<gene>
    <name evidence="8" type="ORF">GCM10023215_61910</name>
</gene>
<dbReference type="Gene3D" id="3.40.605.10">
    <property type="entry name" value="Aldehyde Dehydrogenase, Chain A, domain 1"/>
    <property type="match status" value="1"/>
</dbReference>
<dbReference type="SUPFAM" id="SSF53720">
    <property type="entry name" value="ALDH-like"/>
    <property type="match status" value="1"/>
</dbReference>
<dbReference type="InterPro" id="IPR016163">
    <property type="entry name" value="Ald_DH_C"/>
</dbReference>
<evidence type="ECO:0000256" key="6">
    <source>
        <dbReference type="RuleBase" id="RU003345"/>
    </source>
</evidence>
<evidence type="ECO:0000256" key="2">
    <source>
        <dbReference type="ARBA" id="ARBA00023002"/>
    </source>
</evidence>
<dbReference type="InterPro" id="IPR015590">
    <property type="entry name" value="Aldehyde_DH_dom"/>
</dbReference>
<sequence>MTDCLTLVGGRRHRTSEPPIAVENPATRATIATVHPSTPELVEAAVAAARSAFAEWSRSSPADRAKVLATLSGLLADREDDLARAITADVGTPITLARRVQAALPRADVDACVAVLERDLEPEWIGHSRIAHEPAGVVAAVTPWNYPLHQAVLKIAPALAAGCTVVLKPSEVAPLATEILMDLLPEAGVPDGVMNLVHGTGPSVGEALVGHPDVDVVSFTGSTAAGRRVAALAAANLARPVLELGGKSASVVLDDADLTAAVTVSVANCYLNGGQTCSAWTRLIVPRARHDEAVEIAVAQAARFVPGDPTDPATRLGPLVSAAQRDRVLGLVRAAVADGTRLVFGGVDHPVPDKGHYVGPTVFADVSPTAPIATEEVFGPVLTVIPVDDEDAAVAAANATPYGLHGAVWSADEDRAAAVAARLRTGQVDVNGAAHNPAAPFGGVGASGLGRESGAYGIAEYTATKAIQFPSRSSR</sequence>
<proteinExistence type="inferred from homology"/>
<dbReference type="EC" id="1.2.1.3" evidence="3"/>
<evidence type="ECO:0000256" key="3">
    <source>
        <dbReference type="ARBA" id="ARBA00024226"/>
    </source>
</evidence>
<evidence type="ECO:0000256" key="5">
    <source>
        <dbReference type="PROSITE-ProRule" id="PRU10007"/>
    </source>
</evidence>
<comment type="catalytic activity">
    <reaction evidence="4">
        <text>an aldehyde + NAD(+) + H2O = a carboxylate + NADH + 2 H(+)</text>
        <dbReference type="Rhea" id="RHEA:16185"/>
        <dbReference type="ChEBI" id="CHEBI:15377"/>
        <dbReference type="ChEBI" id="CHEBI:15378"/>
        <dbReference type="ChEBI" id="CHEBI:17478"/>
        <dbReference type="ChEBI" id="CHEBI:29067"/>
        <dbReference type="ChEBI" id="CHEBI:57540"/>
        <dbReference type="ChEBI" id="CHEBI:57945"/>
        <dbReference type="EC" id="1.2.1.3"/>
    </reaction>
</comment>
<dbReference type="RefSeq" id="WP_345384341.1">
    <property type="nucleotide sequence ID" value="NZ_BAABIC010000031.1"/>
</dbReference>
<dbReference type="PROSITE" id="PS00070">
    <property type="entry name" value="ALDEHYDE_DEHYDR_CYS"/>
    <property type="match status" value="1"/>
</dbReference>
<dbReference type="InterPro" id="IPR016161">
    <property type="entry name" value="Ald_DH/histidinol_DH"/>
</dbReference>
<protein>
    <recommendedName>
        <fullName evidence="3">aldehyde dehydrogenase (NAD(+))</fullName>
        <ecNumber evidence="3">1.2.1.3</ecNumber>
    </recommendedName>
</protein>
<dbReference type="EMBL" id="BAABIC010000031">
    <property type="protein sequence ID" value="GAA4711289.1"/>
    <property type="molecule type" value="Genomic_DNA"/>
</dbReference>
<keyword evidence="2 6" id="KW-0560">Oxidoreductase</keyword>
<dbReference type="PANTHER" id="PTHR42804:SF1">
    <property type="entry name" value="ALDEHYDE DEHYDROGENASE-RELATED"/>
    <property type="match status" value="1"/>
</dbReference>
<feature type="domain" description="Aldehyde dehydrogenase" evidence="7">
    <location>
        <begin position="16"/>
        <end position="467"/>
    </location>
</feature>
<evidence type="ECO:0000313" key="9">
    <source>
        <dbReference type="Proteomes" id="UP001500325"/>
    </source>
</evidence>